<accession>A0AAE1C5W3</accession>
<keyword evidence="2 5" id="KW-0812">Transmembrane</keyword>
<dbReference type="PANTHER" id="PTHR35371:SF1">
    <property type="entry name" value="BLR7753 PROTEIN"/>
    <property type="match status" value="1"/>
</dbReference>
<keyword evidence="7" id="KW-1185">Reference proteome</keyword>
<dbReference type="PANTHER" id="PTHR35371">
    <property type="entry name" value="INNER MEMBRANE PROTEIN"/>
    <property type="match status" value="1"/>
</dbReference>
<evidence type="ECO:0000256" key="3">
    <source>
        <dbReference type="ARBA" id="ARBA00022989"/>
    </source>
</evidence>
<evidence type="ECO:0000256" key="5">
    <source>
        <dbReference type="SAM" id="Phobius"/>
    </source>
</evidence>
<organism evidence="6 7">
    <name type="scientific">Recurvomyces mirabilis</name>
    <dbReference type="NCBI Taxonomy" id="574656"/>
    <lineage>
        <taxon>Eukaryota</taxon>
        <taxon>Fungi</taxon>
        <taxon>Dikarya</taxon>
        <taxon>Ascomycota</taxon>
        <taxon>Pezizomycotina</taxon>
        <taxon>Dothideomycetes</taxon>
        <taxon>Dothideomycetidae</taxon>
        <taxon>Mycosphaerellales</taxon>
        <taxon>Teratosphaeriaceae</taxon>
        <taxon>Recurvomyces</taxon>
    </lineage>
</organism>
<protein>
    <submittedName>
        <fullName evidence="6">Uncharacterized protein</fullName>
    </submittedName>
</protein>
<evidence type="ECO:0000313" key="6">
    <source>
        <dbReference type="EMBL" id="KAK3679254.1"/>
    </source>
</evidence>
<sequence length="160" mass="17733">MTSYLPNLARDNISFYLIPAAWTIALLPRAFAAKAYSDSGKSYNKFQPRDFTNDVHSDQRLDKKTCGRIVRAEAAQANSFENLPLFAAAVVAGNAAGLDVATLNYCALAYVTSRFAYNHIYIFQDLVPVPLRTAAWFAGVCSCFALFIQAGWKYNSRTIL</sequence>
<dbReference type="Pfam" id="PF01124">
    <property type="entry name" value="MAPEG"/>
    <property type="match status" value="1"/>
</dbReference>
<evidence type="ECO:0000313" key="7">
    <source>
        <dbReference type="Proteomes" id="UP001274830"/>
    </source>
</evidence>
<dbReference type="Proteomes" id="UP001274830">
    <property type="component" value="Unassembled WGS sequence"/>
</dbReference>
<dbReference type="Gene3D" id="1.20.120.550">
    <property type="entry name" value="Membrane associated eicosanoid/glutathione metabolism-like domain"/>
    <property type="match status" value="1"/>
</dbReference>
<proteinExistence type="predicted"/>
<reference evidence="6" key="1">
    <citation type="submission" date="2023-07" db="EMBL/GenBank/DDBJ databases">
        <title>Black Yeasts Isolated from many extreme environments.</title>
        <authorList>
            <person name="Coleine C."/>
            <person name="Stajich J.E."/>
            <person name="Selbmann L."/>
        </authorList>
    </citation>
    <scope>NUCLEOTIDE SEQUENCE</scope>
    <source>
        <strain evidence="6">CCFEE 5485</strain>
    </source>
</reference>
<evidence type="ECO:0000256" key="2">
    <source>
        <dbReference type="ARBA" id="ARBA00022692"/>
    </source>
</evidence>
<evidence type="ECO:0000256" key="4">
    <source>
        <dbReference type="ARBA" id="ARBA00023136"/>
    </source>
</evidence>
<dbReference type="AlphaFoldDB" id="A0AAE1C5W3"/>
<comment type="caution">
    <text evidence="6">The sequence shown here is derived from an EMBL/GenBank/DDBJ whole genome shotgun (WGS) entry which is preliminary data.</text>
</comment>
<comment type="subcellular location">
    <subcellularLocation>
        <location evidence="1">Membrane</location>
    </subcellularLocation>
</comment>
<name>A0AAE1C5W3_9PEZI</name>
<dbReference type="InterPro" id="IPR001129">
    <property type="entry name" value="Membr-assoc_MAPEG"/>
</dbReference>
<dbReference type="GO" id="GO:0016020">
    <property type="term" value="C:membrane"/>
    <property type="evidence" value="ECO:0007669"/>
    <property type="project" value="UniProtKB-SubCell"/>
</dbReference>
<keyword evidence="3 5" id="KW-1133">Transmembrane helix</keyword>
<gene>
    <name evidence="6" type="ORF">LTR78_000815</name>
</gene>
<dbReference type="EMBL" id="JAUTXT010000002">
    <property type="protein sequence ID" value="KAK3679254.1"/>
    <property type="molecule type" value="Genomic_DNA"/>
</dbReference>
<keyword evidence="4 5" id="KW-0472">Membrane</keyword>
<dbReference type="SUPFAM" id="SSF161084">
    <property type="entry name" value="MAPEG domain-like"/>
    <property type="match status" value="1"/>
</dbReference>
<feature type="transmembrane region" description="Helical" evidence="5">
    <location>
        <begin position="134"/>
        <end position="152"/>
    </location>
</feature>
<evidence type="ECO:0000256" key="1">
    <source>
        <dbReference type="ARBA" id="ARBA00004370"/>
    </source>
</evidence>
<dbReference type="InterPro" id="IPR023352">
    <property type="entry name" value="MAPEG-like_dom_sf"/>
</dbReference>